<dbReference type="InterPro" id="IPR042266">
    <property type="entry name" value="PPPDE_sf"/>
</dbReference>
<evidence type="ECO:0000256" key="3">
    <source>
        <dbReference type="ARBA" id="ARBA00022801"/>
    </source>
</evidence>
<comment type="caution">
    <text evidence="6">The sequence shown here is derived from an EMBL/GenBank/DDBJ whole genome shotgun (WGS) entry which is preliminary data.</text>
</comment>
<dbReference type="GO" id="GO:0070646">
    <property type="term" value="P:protein modification by small protein removal"/>
    <property type="evidence" value="ECO:0007669"/>
    <property type="project" value="TreeGrafter"/>
</dbReference>
<feature type="domain" description="PPPDE" evidence="5">
    <location>
        <begin position="10"/>
        <end position="151"/>
    </location>
</feature>
<gene>
    <name evidence="6" type="ORF">GBAR_LOCUS2944</name>
</gene>
<dbReference type="Pfam" id="PF05903">
    <property type="entry name" value="Peptidase_C97"/>
    <property type="match status" value="1"/>
</dbReference>
<dbReference type="EMBL" id="CASHTH010000403">
    <property type="protein sequence ID" value="CAI8000468.1"/>
    <property type="molecule type" value="Genomic_DNA"/>
</dbReference>
<evidence type="ECO:0000259" key="5">
    <source>
        <dbReference type="PROSITE" id="PS51858"/>
    </source>
</evidence>
<reference evidence="6" key="1">
    <citation type="submission" date="2023-03" db="EMBL/GenBank/DDBJ databases">
        <authorList>
            <person name="Steffen K."/>
            <person name="Cardenas P."/>
        </authorList>
    </citation>
    <scope>NUCLEOTIDE SEQUENCE</scope>
</reference>
<keyword evidence="3" id="KW-0378">Hydrolase</keyword>
<dbReference type="PROSITE" id="PS51858">
    <property type="entry name" value="PPPDE"/>
    <property type="match status" value="1"/>
</dbReference>
<name>A0AA35W5P1_GEOBA</name>
<dbReference type="SMART" id="SM01179">
    <property type="entry name" value="DUF862"/>
    <property type="match status" value="1"/>
</dbReference>
<dbReference type="InterPro" id="IPR008580">
    <property type="entry name" value="PPPDE_dom"/>
</dbReference>
<keyword evidence="2" id="KW-0645">Protease</keyword>
<evidence type="ECO:0000256" key="2">
    <source>
        <dbReference type="ARBA" id="ARBA00022670"/>
    </source>
</evidence>
<comment type="similarity">
    <text evidence="1">Belongs to the DeSI family.</text>
</comment>
<dbReference type="PANTHER" id="PTHR12378">
    <property type="entry name" value="DESUMOYLATING ISOPEPTIDASE"/>
    <property type="match status" value="1"/>
</dbReference>
<dbReference type="PANTHER" id="PTHR12378:SF7">
    <property type="entry name" value="DESUMOYLATING ISOPEPTIDASE 1"/>
    <property type="match status" value="1"/>
</dbReference>
<dbReference type="GO" id="GO:0006508">
    <property type="term" value="P:proteolysis"/>
    <property type="evidence" value="ECO:0007669"/>
    <property type="project" value="UniProtKB-KW"/>
</dbReference>
<accession>A0AA35W5P1</accession>
<proteinExistence type="inferred from homology"/>
<organism evidence="6 7">
    <name type="scientific">Geodia barretti</name>
    <name type="common">Barrett's horny sponge</name>
    <dbReference type="NCBI Taxonomy" id="519541"/>
    <lineage>
        <taxon>Eukaryota</taxon>
        <taxon>Metazoa</taxon>
        <taxon>Porifera</taxon>
        <taxon>Demospongiae</taxon>
        <taxon>Heteroscleromorpha</taxon>
        <taxon>Tetractinellida</taxon>
        <taxon>Astrophorina</taxon>
        <taxon>Geodiidae</taxon>
        <taxon>Geodia</taxon>
    </lineage>
</organism>
<protein>
    <submittedName>
        <fullName evidence="6">Desumoylating isopeptidase 1</fullName>
    </submittedName>
</protein>
<dbReference type="GO" id="GO:0008233">
    <property type="term" value="F:peptidase activity"/>
    <property type="evidence" value="ECO:0007669"/>
    <property type="project" value="UniProtKB-KW"/>
</dbReference>
<evidence type="ECO:0000256" key="1">
    <source>
        <dbReference type="ARBA" id="ARBA00008140"/>
    </source>
</evidence>
<dbReference type="Proteomes" id="UP001174909">
    <property type="component" value="Unassembled WGS sequence"/>
</dbReference>
<dbReference type="AlphaFoldDB" id="A0AA35W5P1"/>
<dbReference type="Gene3D" id="3.90.1720.30">
    <property type="entry name" value="PPPDE domains"/>
    <property type="match status" value="1"/>
</dbReference>
<keyword evidence="7" id="KW-1185">Reference proteome</keyword>
<evidence type="ECO:0000313" key="7">
    <source>
        <dbReference type="Proteomes" id="UP001174909"/>
    </source>
</evidence>
<feature type="region of interest" description="Disordered" evidence="4">
    <location>
        <begin position="153"/>
        <end position="174"/>
    </location>
</feature>
<evidence type="ECO:0000313" key="6">
    <source>
        <dbReference type="EMBL" id="CAI8000468.1"/>
    </source>
</evidence>
<sequence length="174" mass="18796">MATGPGTGSSGIQLNIYDLSRGLAAQLSPAFLGKQIDGVWHTGIVVYGLEYFFGGMGIEFCNPGCTVIGSPTKVVDLGETHVPKDVFMDYLFELSSEYLPEKYDLLEHNCNNFTNDVSQFLTGKPIPSYITGLPKEILDTPFGAQMRPLLDVMSGPNGGTPLTQQSADKPTKMP</sequence>
<evidence type="ECO:0000256" key="4">
    <source>
        <dbReference type="SAM" id="MobiDB-lite"/>
    </source>
</evidence>